<name>A0A6A4H168_9AGAR</name>
<organism evidence="1 2">
    <name type="scientific">Gymnopus androsaceus JB14</name>
    <dbReference type="NCBI Taxonomy" id="1447944"/>
    <lineage>
        <taxon>Eukaryota</taxon>
        <taxon>Fungi</taxon>
        <taxon>Dikarya</taxon>
        <taxon>Basidiomycota</taxon>
        <taxon>Agaricomycotina</taxon>
        <taxon>Agaricomycetes</taxon>
        <taxon>Agaricomycetidae</taxon>
        <taxon>Agaricales</taxon>
        <taxon>Marasmiineae</taxon>
        <taxon>Omphalotaceae</taxon>
        <taxon>Gymnopus</taxon>
    </lineage>
</organism>
<reference evidence="1" key="1">
    <citation type="journal article" date="2019" name="Environ. Microbiol.">
        <title>Fungal ecological strategies reflected in gene transcription - a case study of two litter decomposers.</title>
        <authorList>
            <person name="Barbi F."/>
            <person name="Kohler A."/>
            <person name="Barry K."/>
            <person name="Baskaran P."/>
            <person name="Daum C."/>
            <person name="Fauchery L."/>
            <person name="Ihrmark K."/>
            <person name="Kuo A."/>
            <person name="LaButti K."/>
            <person name="Lipzen A."/>
            <person name="Morin E."/>
            <person name="Grigoriev I.V."/>
            <person name="Henrissat B."/>
            <person name="Lindahl B."/>
            <person name="Martin F."/>
        </authorList>
    </citation>
    <scope>NUCLEOTIDE SEQUENCE</scope>
    <source>
        <strain evidence="1">JB14</strain>
    </source>
</reference>
<dbReference type="OrthoDB" id="3060612at2759"/>
<dbReference type="AlphaFoldDB" id="A0A6A4H168"/>
<proteinExistence type="predicted"/>
<keyword evidence="2" id="KW-1185">Reference proteome</keyword>
<accession>A0A6A4H168</accession>
<protein>
    <submittedName>
        <fullName evidence="1">Uncharacterized protein</fullName>
    </submittedName>
</protein>
<gene>
    <name evidence="1" type="ORF">BT96DRAFT_1001328</name>
</gene>
<evidence type="ECO:0000313" key="1">
    <source>
        <dbReference type="EMBL" id="KAE9391428.1"/>
    </source>
</evidence>
<evidence type="ECO:0000313" key="2">
    <source>
        <dbReference type="Proteomes" id="UP000799118"/>
    </source>
</evidence>
<dbReference type="EMBL" id="ML769624">
    <property type="protein sequence ID" value="KAE9391428.1"/>
    <property type="molecule type" value="Genomic_DNA"/>
</dbReference>
<dbReference type="Proteomes" id="UP000799118">
    <property type="component" value="Unassembled WGS sequence"/>
</dbReference>
<sequence>MHTHLESHILHHMVLPVQDYHPNNVLFLRNTPITLHSIRMDLIPTCFAIGEKDALKGHANYHCWNKALTQAMADAGVIGHICSEHAPSVARMEPVYHPELSDPPAPAELEARRIWDRNNALAAFTMMSKDYWVW</sequence>